<accession>A0ACC2UFX4</accession>
<reference evidence="1" key="1">
    <citation type="submission" date="2022-04" db="EMBL/GenBank/DDBJ databases">
        <title>Genome of the entomopathogenic fungus Entomophthora muscae.</title>
        <authorList>
            <person name="Elya C."/>
            <person name="Lovett B.R."/>
            <person name="Lee E."/>
            <person name="Macias A.M."/>
            <person name="Hajek A.E."/>
            <person name="De Bivort B.L."/>
            <person name="Kasson M.T."/>
            <person name="De Fine Licht H.H."/>
            <person name="Stajich J.E."/>
        </authorList>
    </citation>
    <scope>NUCLEOTIDE SEQUENCE</scope>
    <source>
        <strain evidence="1">Berkeley</strain>
    </source>
</reference>
<evidence type="ECO:0000313" key="2">
    <source>
        <dbReference type="Proteomes" id="UP001165960"/>
    </source>
</evidence>
<sequence>MREEAIYCQGCRRFSSRYSAQEEWEKVARHLEMTDRGREFIGNEFNRLLQDWYWPTERLAPAEVQVYGGDTHLVIGKVLEEFALMQAKYKLLTNHLPLLGNDNPSKPVPGHDPGHTLGTDGQEPHRYSIYKQQKKTSPCGVQVKEAVQWQTKVSHTQ</sequence>
<organism evidence="1 2">
    <name type="scientific">Entomophthora muscae</name>
    <dbReference type="NCBI Taxonomy" id="34485"/>
    <lineage>
        <taxon>Eukaryota</taxon>
        <taxon>Fungi</taxon>
        <taxon>Fungi incertae sedis</taxon>
        <taxon>Zoopagomycota</taxon>
        <taxon>Entomophthoromycotina</taxon>
        <taxon>Entomophthoromycetes</taxon>
        <taxon>Entomophthorales</taxon>
        <taxon>Entomophthoraceae</taxon>
        <taxon>Entomophthora</taxon>
    </lineage>
</organism>
<dbReference type="Proteomes" id="UP001165960">
    <property type="component" value="Unassembled WGS sequence"/>
</dbReference>
<comment type="caution">
    <text evidence="1">The sequence shown here is derived from an EMBL/GenBank/DDBJ whole genome shotgun (WGS) entry which is preliminary data.</text>
</comment>
<protein>
    <submittedName>
        <fullName evidence="1">Uncharacterized protein</fullName>
    </submittedName>
</protein>
<evidence type="ECO:0000313" key="1">
    <source>
        <dbReference type="EMBL" id="KAJ9085641.1"/>
    </source>
</evidence>
<keyword evidence="2" id="KW-1185">Reference proteome</keyword>
<gene>
    <name evidence="1" type="ORF">DSO57_1012013</name>
</gene>
<dbReference type="EMBL" id="QTSX02000752">
    <property type="protein sequence ID" value="KAJ9085641.1"/>
    <property type="molecule type" value="Genomic_DNA"/>
</dbReference>
<name>A0ACC2UFX4_9FUNG</name>
<proteinExistence type="predicted"/>